<organism evidence="4 5">
    <name type="scientific">Pseudomonas orientalis</name>
    <dbReference type="NCBI Taxonomy" id="76758"/>
    <lineage>
        <taxon>Bacteria</taxon>
        <taxon>Pseudomonadati</taxon>
        <taxon>Pseudomonadota</taxon>
        <taxon>Gammaproteobacteria</taxon>
        <taxon>Pseudomonadales</taxon>
        <taxon>Pseudomonadaceae</taxon>
        <taxon>Pseudomonas</taxon>
    </lineage>
</organism>
<protein>
    <submittedName>
        <fullName evidence="4">Efflux RND transporter periplasmic adaptor subunit</fullName>
    </submittedName>
</protein>
<evidence type="ECO:0000313" key="5">
    <source>
        <dbReference type="Proteomes" id="UP000293369"/>
    </source>
</evidence>
<comment type="similarity">
    <text evidence="1">Belongs to the membrane fusion protein (MFP) (TC 8.A.1) family.</text>
</comment>
<proteinExistence type="inferred from homology"/>
<dbReference type="InterPro" id="IPR058792">
    <property type="entry name" value="Beta-barrel_RND_2"/>
</dbReference>
<accession>A0A4Q7CZ38</accession>
<dbReference type="Gene3D" id="2.40.30.170">
    <property type="match status" value="1"/>
</dbReference>
<reference evidence="4 5" key="1">
    <citation type="submission" date="2019-02" db="EMBL/GenBank/DDBJ databases">
        <title>Pseudomonas spp from wheat grain.</title>
        <authorList>
            <person name="Cho G.-S."/>
            <person name="Franz C.M.A.P."/>
        </authorList>
    </citation>
    <scope>NUCLEOTIDE SEQUENCE [LARGE SCALE GENOMIC DNA]</scope>
    <source>
        <strain evidence="4 5">133NRW</strain>
    </source>
</reference>
<gene>
    <name evidence="4" type="ORF">EUX57_11540</name>
</gene>
<evidence type="ECO:0000256" key="1">
    <source>
        <dbReference type="ARBA" id="ARBA00009477"/>
    </source>
</evidence>
<sequence>MDQMSSSRDPLELLNRPVGAFTDASVPAVRHRPRWLWLLLPGAAAVAFCVFSAQPQPVPLADKREVGTPDSVETAPVPGAATQITAAGFIKADQLATVSAEVTGTLKKTYVRRGDRVKKGDAIAALDTASLSSQLKFAQVQLKVAQNNEHQARERLPLAEARFRRIELLKDEQVVPPQDYEDAKSEVTERRAEVQRYGLQAESAAIDIQGRQIDLERATIRAPFDGIIVSLDAAVGEVVSPVSAAGGFARTGIATLVDTRHFYAEVWVPEKSLGKLESRQRVSVKPDALPELAVGGSVAYISPLVDEQRAAVLVRIALEQAPQAYKHNMSVHVDFL</sequence>
<dbReference type="PANTHER" id="PTHR30469">
    <property type="entry name" value="MULTIDRUG RESISTANCE PROTEIN MDTA"/>
    <property type="match status" value="1"/>
</dbReference>
<dbReference type="NCBIfam" id="TIGR01730">
    <property type="entry name" value="RND_mfp"/>
    <property type="match status" value="1"/>
</dbReference>
<dbReference type="GO" id="GO:0015562">
    <property type="term" value="F:efflux transmembrane transporter activity"/>
    <property type="evidence" value="ECO:0007669"/>
    <property type="project" value="TreeGrafter"/>
</dbReference>
<feature type="domain" description="CzcB-like barrel-sandwich hybrid" evidence="3">
    <location>
        <begin position="95"/>
        <end position="241"/>
    </location>
</feature>
<dbReference type="Gene3D" id="2.40.50.100">
    <property type="match status" value="1"/>
</dbReference>
<name>A0A4Q7CZ38_9PSED</name>
<evidence type="ECO:0000313" key="4">
    <source>
        <dbReference type="EMBL" id="RZI31666.1"/>
    </source>
</evidence>
<dbReference type="GO" id="GO:1990281">
    <property type="term" value="C:efflux pump complex"/>
    <property type="evidence" value="ECO:0007669"/>
    <property type="project" value="TreeGrafter"/>
</dbReference>
<feature type="domain" description="CusB-like beta-barrel" evidence="2">
    <location>
        <begin position="265"/>
        <end position="335"/>
    </location>
</feature>
<dbReference type="AlphaFoldDB" id="A0A4Q7CZ38"/>
<dbReference type="Gene3D" id="1.10.287.470">
    <property type="entry name" value="Helix hairpin bin"/>
    <property type="match status" value="1"/>
</dbReference>
<dbReference type="EMBL" id="SGFE01000020">
    <property type="protein sequence ID" value="RZI31666.1"/>
    <property type="molecule type" value="Genomic_DNA"/>
</dbReference>
<dbReference type="InterPro" id="IPR058647">
    <property type="entry name" value="BSH_CzcB-like"/>
</dbReference>
<evidence type="ECO:0000259" key="3">
    <source>
        <dbReference type="Pfam" id="PF25973"/>
    </source>
</evidence>
<dbReference type="Pfam" id="PF25954">
    <property type="entry name" value="Beta-barrel_RND_2"/>
    <property type="match status" value="1"/>
</dbReference>
<dbReference type="InterPro" id="IPR006143">
    <property type="entry name" value="RND_pump_MFP"/>
</dbReference>
<dbReference type="Proteomes" id="UP000293369">
    <property type="component" value="Unassembled WGS sequence"/>
</dbReference>
<evidence type="ECO:0000259" key="2">
    <source>
        <dbReference type="Pfam" id="PF25954"/>
    </source>
</evidence>
<dbReference type="Pfam" id="PF25973">
    <property type="entry name" value="BSH_CzcB"/>
    <property type="match status" value="1"/>
</dbReference>
<dbReference type="SUPFAM" id="SSF111369">
    <property type="entry name" value="HlyD-like secretion proteins"/>
    <property type="match status" value="1"/>
</dbReference>
<dbReference type="PANTHER" id="PTHR30469:SF15">
    <property type="entry name" value="HLYD FAMILY OF SECRETION PROTEINS"/>
    <property type="match status" value="1"/>
</dbReference>
<comment type="caution">
    <text evidence="4">The sequence shown here is derived from an EMBL/GenBank/DDBJ whole genome shotgun (WGS) entry which is preliminary data.</text>
</comment>